<evidence type="ECO:0000313" key="4">
    <source>
        <dbReference type="Proteomes" id="UP001355298"/>
    </source>
</evidence>
<feature type="domain" description="DUF6265" evidence="2">
    <location>
        <begin position="38"/>
        <end position="144"/>
    </location>
</feature>
<dbReference type="RefSeq" id="WP_326276886.1">
    <property type="nucleotide sequence ID" value="NZ_JAYKYV010000001.1"/>
</dbReference>
<sequence>MKSIALIFMFSAGIVSAQQTMHLPKGGSSPKANLEDVSWIEGHWQGEAIGGIAEEIWSAPMANSMMFVFRLVNEGKVSFYESGHIQQLDNSLILQLKHFDGNMKGWEKKDETIDFKLVKLEPNKVYFEGLTMEKISDDQMNVWVLIEENGNQEEVLFAYKRVK</sequence>
<proteinExistence type="predicted"/>
<dbReference type="InterPro" id="IPR046232">
    <property type="entry name" value="DUF6265"/>
</dbReference>
<evidence type="ECO:0000256" key="1">
    <source>
        <dbReference type="SAM" id="SignalP"/>
    </source>
</evidence>
<feature type="chain" id="PRO_5047534810" evidence="1">
    <location>
        <begin position="18"/>
        <end position="163"/>
    </location>
</feature>
<accession>A0ABU6ILU5</accession>
<dbReference type="EMBL" id="JAYMGW010000001">
    <property type="protein sequence ID" value="MEC4264086.1"/>
    <property type="molecule type" value="Genomic_DNA"/>
</dbReference>
<protein>
    <submittedName>
        <fullName evidence="3">DUF6265 family protein</fullName>
    </submittedName>
</protein>
<evidence type="ECO:0000259" key="2">
    <source>
        <dbReference type="Pfam" id="PF19780"/>
    </source>
</evidence>
<gene>
    <name evidence="3" type="ORF">VOP03_01895</name>
</gene>
<keyword evidence="1" id="KW-0732">Signal</keyword>
<dbReference type="Pfam" id="PF19780">
    <property type="entry name" value="DUF6265"/>
    <property type="match status" value="1"/>
</dbReference>
<name>A0ABU6ILU5_9FLAO</name>
<reference evidence="3 4" key="1">
    <citation type="submission" date="2024-01" db="EMBL/GenBank/DDBJ databases">
        <title>The strains designed SYSU M86414 and SYSU M84420 isolated from the marine sediment in San Sha City (Hainan Province, China).</title>
        <authorList>
            <person name="Guo D."/>
        </authorList>
    </citation>
    <scope>NUCLEOTIDE SEQUENCE [LARGE SCALE GENOMIC DNA]</scope>
    <source>
        <strain evidence="3 4">SYSU M84420</strain>
    </source>
</reference>
<keyword evidence="4" id="KW-1185">Reference proteome</keyword>
<feature type="signal peptide" evidence="1">
    <location>
        <begin position="1"/>
        <end position="17"/>
    </location>
</feature>
<dbReference type="Proteomes" id="UP001355298">
    <property type="component" value="Unassembled WGS sequence"/>
</dbReference>
<evidence type="ECO:0000313" key="3">
    <source>
        <dbReference type="EMBL" id="MEC4264086.1"/>
    </source>
</evidence>
<organism evidence="3 4">
    <name type="scientific">Flagellimonas halotolerans</name>
    <dbReference type="NCBI Taxonomy" id="3112164"/>
    <lineage>
        <taxon>Bacteria</taxon>
        <taxon>Pseudomonadati</taxon>
        <taxon>Bacteroidota</taxon>
        <taxon>Flavobacteriia</taxon>
        <taxon>Flavobacteriales</taxon>
        <taxon>Flavobacteriaceae</taxon>
        <taxon>Flagellimonas</taxon>
    </lineage>
</organism>
<comment type="caution">
    <text evidence="3">The sequence shown here is derived from an EMBL/GenBank/DDBJ whole genome shotgun (WGS) entry which is preliminary data.</text>
</comment>